<dbReference type="EMBL" id="JACSDY010000011">
    <property type="protein sequence ID" value="KAF7415658.1"/>
    <property type="molecule type" value="Genomic_DNA"/>
</dbReference>
<evidence type="ECO:0000313" key="2">
    <source>
        <dbReference type="EMBL" id="KAF7415658.1"/>
    </source>
</evidence>
<comment type="caution">
    <text evidence="2">The sequence shown here is derived from an EMBL/GenBank/DDBJ whole genome shotgun (WGS) entry which is preliminary data.</text>
</comment>
<gene>
    <name evidence="2" type="ORF">H0235_012250</name>
</gene>
<feature type="compositionally biased region" description="Basic and acidic residues" evidence="1">
    <location>
        <begin position="37"/>
        <end position="56"/>
    </location>
</feature>
<name>A0A834NQK7_VESPE</name>
<accession>A0A834NQK7</accession>
<protein>
    <submittedName>
        <fullName evidence="2">Uncharacterized protein</fullName>
    </submittedName>
</protein>
<evidence type="ECO:0000313" key="3">
    <source>
        <dbReference type="Proteomes" id="UP000600918"/>
    </source>
</evidence>
<dbReference type="AlphaFoldDB" id="A0A834NQK7"/>
<dbReference type="Proteomes" id="UP000600918">
    <property type="component" value="Unassembled WGS sequence"/>
</dbReference>
<feature type="region of interest" description="Disordered" evidence="1">
    <location>
        <begin position="37"/>
        <end position="98"/>
    </location>
</feature>
<evidence type="ECO:0000256" key="1">
    <source>
        <dbReference type="SAM" id="MobiDB-lite"/>
    </source>
</evidence>
<reference evidence="2" key="1">
    <citation type="journal article" date="2020" name="G3 (Bethesda)">
        <title>High-Quality Assemblies for Three Invasive Social Wasps from the &lt;i&gt;Vespula&lt;/i&gt; Genus.</title>
        <authorList>
            <person name="Harrop T.W.R."/>
            <person name="Guhlin J."/>
            <person name="McLaughlin G.M."/>
            <person name="Permina E."/>
            <person name="Stockwell P."/>
            <person name="Gilligan J."/>
            <person name="Le Lec M.F."/>
            <person name="Gruber M.A.M."/>
            <person name="Quinn O."/>
            <person name="Lovegrove M."/>
            <person name="Duncan E.J."/>
            <person name="Remnant E.J."/>
            <person name="Van Eeckhoven J."/>
            <person name="Graham B."/>
            <person name="Knapp R.A."/>
            <person name="Langford K.W."/>
            <person name="Kronenberg Z."/>
            <person name="Press M.O."/>
            <person name="Eacker S.M."/>
            <person name="Wilson-Rankin E.E."/>
            <person name="Purcell J."/>
            <person name="Lester P.J."/>
            <person name="Dearden P.K."/>
        </authorList>
    </citation>
    <scope>NUCLEOTIDE SEQUENCE</scope>
    <source>
        <strain evidence="2">Volc-1</strain>
    </source>
</reference>
<proteinExistence type="predicted"/>
<feature type="compositionally biased region" description="Basic residues" evidence="1">
    <location>
        <begin position="64"/>
        <end position="89"/>
    </location>
</feature>
<keyword evidence="3" id="KW-1185">Reference proteome</keyword>
<sequence>MRRLKYLGLEWSCRKSETRISRSSFFYIDRLGKGKRMDLSRKTWKEEEEEKERRREEEDEEEKKKKRKCKRNRKKKKKKAEAQRAKRTCKLNEEGNGT</sequence>
<organism evidence="2 3">
    <name type="scientific">Vespula pensylvanica</name>
    <name type="common">Western yellow jacket</name>
    <name type="synonym">Wasp</name>
    <dbReference type="NCBI Taxonomy" id="30213"/>
    <lineage>
        <taxon>Eukaryota</taxon>
        <taxon>Metazoa</taxon>
        <taxon>Ecdysozoa</taxon>
        <taxon>Arthropoda</taxon>
        <taxon>Hexapoda</taxon>
        <taxon>Insecta</taxon>
        <taxon>Pterygota</taxon>
        <taxon>Neoptera</taxon>
        <taxon>Endopterygota</taxon>
        <taxon>Hymenoptera</taxon>
        <taxon>Apocrita</taxon>
        <taxon>Aculeata</taxon>
        <taxon>Vespoidea</taxon>
        <taxon>Vespidae</taxon>
        <taxon>Vespinae</taxon>
        <taxon>Vespula</taxon>
    </lineage>
</organism>